<proteinExistence type="predicted"/>
<dbReference type="Proteomes" id="UP000030663">
    <property type="component" value="Unassembled WGS sequence"/>
</dbReference>
<name>X0BI68_FUSOX</name>
<organism evidence="2 3">
    <name type="scientific">Fusarium oxysporum f. sp. raphani 54005</name>
    <dbReference type="NCBI Taxonomy" id="1089458"/>
    <lineage>
        <taxon>Eukaryota</taxon>
        <taxon>Fungi</taxon>
        <taxon>Dikarya</taxon>
        <taxon>Ascomycota</taxon>
        <taxon>Pezizomycotina</taxon>
        <taxon>Sordariomycetes</taxon>
        <taxon>Hypocreomycetidae</taxon>
        <taxon>Hypocreales</taxon>
        <taxon>Nectriaceae</taxon>
        <taxon>Fusarium</taxon>
        <taxon>Fusarium oxysporum species complex</taxon>
    </lineage>
</organism>
<dbReference type="EMBL" id="JH658420">
    <property type="protein sequence ID" value="EXK81850.1"/>
    <property type="molecule type" value="Genomic_DNA"/>
</dbReference>
<dbReference type="HOGENOM" id="CLU_2996580_0_0_1"/>
<keyword evidence="3" id="KW-1185">Reference proteome</keyword>
<reference evidence="2 3" key="1">
    <citation type="submission" date="2011-11" db="EMBL/GenBank/DDBJ databases">
        <title>The Genome Sequence of Fusarium oxysporum PHW815.</title>
        <authorList>
            <consortium name="The Broad Institute Genome Sequencing Platform"/>
            <person name="Ma L.-J."/>
            <person name="Gale L.R."/>
            <person name="Schwartz D.C."/>
            <person name="Zhou S."/>
            <person name="Corby-Kistler H."/>
            <person name="Young S.K."/>
            <person name="Zeng Q."/>
            <person name="Gargeya S."/>
            <person name="Fitzgerald M."/>
            <person name="Haas B."/>
            <person name="Abouelleil A."/>
            <person name="Alvarado L."/>
            <person name="Arachchi H.M."/>
            <person name="Berlin A."/>
            <person name="Brown A."/>
            <person name="Chapman S.B."/>
            <person name="Chen Z."/>
            <person name="Dunbar C."/>
            <person name="Freedman E."/>
            <person name="Gearin G."/>
            <person name="Goldberg J."/>
            <person name="Griggs A."/>
            <person name="Gujja S."/>
            <person name="Heiman D."/>
            <person name="Howarth C."/>
            <person name="Larson L."/>
            <person name="Lui A."/>
            <person name="MacDonald P.J.P."/>
            <person name="Montmayeur A."/>
            <person name="Murphy C."/>
            <person name="Neiman D."/>
            <person name="Pearson M."/>
            <person name="Priest M."/>
            <person name="Roberts A."/>
            <person name="Saif S."/>
            <person name="Shea T."/>
            <person name="Shenoy N."/>
            <person name="Sisk P."/>
            <person name="Stolte C."/>
            <person name="Sykes S."/>
            <person name="Wortman J."/>
            <person name="Nusbaum C."/>
            <person name="Birren B."/>
        </authorList>
    </citation>
    <scope>NUCLEOTIDE SEQUENCE [LARGE SCALE GENOMIC DNA]</scope>
    <source>
        <strain evidence="2 3">54005</strain>
    </source>
</reference>
<feature type="coiled-coil region" evidence="1">
    <location>
        <begin position="2"/>
        <end position="29"/>
    </location>
</feature>
<evidence type="ECO:0000313" key="3">
    <source>
        <dbReference type="Proteomes" id="UP000030663"/>
    </source>
</evidence>
<evidence type="ECO:0000256" key="1">
    <source>
        <dbReference type="SAM" id="Coils"/>
    </source>
</evidence>
<protein>
    <submittedName>
        <fullName evidence="2">Uncharacterized protein</fullName>
    </submittedName>
</protein>
<dbReference type="AlphaFoldDB" id="X0BI68"/>
<evidence type="ECO:0000313" key="2">
    <source>
        <dbReference type="EMBL" id="EXK81850.1"/>
    </source>
</evidence>
<sequence>MTKSLKAEKEQTELSREEAELEIASYELATHGVNSNHSTVEDEDVSRQDKQRCRLMI</sequence>
<accession>X0BI68</accession>
<gene>
    <name evidence="2" type="ORF">FOQG_13718</name>
</gene>
<keyword evidence="1" id="KW-0175">Coiled coil</keyword>